<dbReference type="PANTHER" id="PTHR11070">
    <property type="entry name" value="UVRD / RECB / PCRA DNA HELICASE FAMILY MEMBER"/>
    <property type="match status" value="1"/>
</dbReference>
<comment type="catalytic activity">
    <reaction evidence="11">
        <text>Couples ATP hydrolysis with the unwinding of duplex DNA by translocating in the 3'-5' direction.</text>
        <dbReference type="EC" id="5.6.2.4"/>
    </reaction>
</comment>
<comment type="catalytic activity">
    <reaction evidence="14">
        <text>ATP + H2O = ADP + phosphate + H(+)</text>
        <dbReference type="Rhea" id="RHEA:13065"/>
        <dbReference type="ChEBI" id="CHEBI:15377"/>
        <dbReference type="ChEBI" id="CHEBI:15378"/>
        <dbReference type="ChEBI" id="CHEBI:30616"/>
        <dbReference type="ChEBI" id="CHEBI:43474"/>
        <dbReference type="ChEBI" id="CHEBI:456216"/>
        <dbReference type="EC" id="5.6.2.4"/>
    </reaction>
</comment>
<dbReference type="InterPro" id="IPR027417">
    <property type="entry name" value="P-loop_NTPase"/>
</dbReference>
<dbReference type="InterPro" id="IPR011335">
    <property type="entry name" value="Restrct_endonuc-II-like"/>
</dbReference>
<dbReference type="GO" id="GO:0005524">
    <property type="term" value="F:ATP binding"/>
    <property type="evidence" value="ECO:0007669"/>
    <property type="project" value="UniProtKB-UniRule"/>
</dbReference>
<keyword evidence="6" id="KW-0269">Exonuclease</keyword>
<evidence type="ECO:0000256" key="7">
    <source>
        <dbReference type="ARBA" id="ARBA00022840"/>
    </source>
</evidence>
<dbReference type="GO" id="GO:0004527">
    <property type="term" value="F:exonuclease activity"/>
    <property type="evidence" value="ECO:0007669"/>
    <property type="project" value="UniProtKB-KW"/>
</dbReference>
<feature type="binding site" evidence="15">
    <location>
        <begin position="23"/>
        <end position="30"/>
    </location>
    <ligand>
        <name>ATP</name>
        <dbReference type="ChEBI" id="CHEBI:30616"/>
    </ligand>
</feature>
<evidence type="ECO:0000256" key="14">
    <source>
        <dbReference type="ARBA" id="ARBA00048988"/>
    </source>
</evidence>
<dbReference type="STRING" id="1265313.HRUBRA_01931"/>
<dbReference type="InterPro" id="IPR000212">
    <property type="entry name" value="DNA_helicase_UvrD/REP"/>
</dbReference>
<evidence type="ECO:0000256" key="2">
    <source>
        <dbReference type="ARBA" id="ARBA00022741"/>
    </source>
</evidence>
<name>A0A095VQ22_9GAMM</name>
<evidence type="ECO:0000259" key="17">
    <source>
        <dbReference type="PROSITE" id="PS51198"/>
    </source>
</evidence>
<proteinExistence type="predicted"/>
<dbReference type="InterPro" id="IPR038726">
    <property type="entry name" value="PDDEXK_AddAB-type"/>
</dbReference>
<evidence type="ECO:0000313" key="20">
    <source>
        <dbReference type="Proteomes" id="UP000029640"/>
    </source>
</evidence>
<dbReference type="OrthoDB" id="9810135at2"/>
<keyword evidence="8" id="KW-0238">DNA-binding</keyword>
<protein>
    <recommendedName>
        <fullName evidence="12">DNA 3'-5' helicase</fullName>
        <ecNumber evidence="12">5.6.2.4</ecNumber>
    </recommendedName>
    <alternativeName>
        <fullName evidence="13">DNA 3'-5' helicase II</fullName>
    </alternativeName>
</protein>
<evidence type="ECO:0000256" key="12">
    <source>
        <dbReference type="ARBA" id="ARBA00034808"/>
    </source>
</evidence>
<dbReference type="Pfam" id="PF13361">
    <property type="entry name" value="UvrD_C"/>
    <property type="match status" value="1"/>
</dbReference>
<dbReference type="eggNOG" id="COG1074">
    <property type="taxonomic scope" value="Bacteria"/>
</dbReference>
<dbReference type="Pfam" id="PF00580">
    <property type="entry name" value="UvrD-helicase"/>
    <property type="match status" value="2"/>
</dbReference>
<evidence type="ECO:0000256" key="10">
    <source>
        <dbReference type="ARBA" id="ARBA00023235"/>
    </source>
</evidence>
<evidence type="ECO:0000256" key="5">
    <source>
        <dbReference type="ARBA" id="ARBA00022806"/>
    </source>
</evidence>
<keyword evidence="10" id="KW-0413">Isomerase</keyword>
<keyword evidence="4 15" id="KW-0378">Hydrolase</keyword>
<reference evidence="19 20" key="1">
    <citation type="journal article" date="2014" name="Genome Announc.">
        <title>Genome Sequence of Gammaproteobacterial Pseudohaliea rubra Type Strain DSM 19751, Isolated from Coastal Seawater of the Mediterranean Sea.</title>
        <authorList>
            <person name="Spring S."/>
            <person name="Fiebig A."/>
            <person name="Riedel T."/>
            <person name="Goker M."/>
            <person name="Klenk H.P."/>
        </authorList>
    </citation>
    <scope>NUCLEOTIDE SEQUENCE [LARGE SCALE GENOMIC DNA]</scope>
    <source>
        <strain evidence="19 20">DSM 19751</strain>
    </source>
</reference>
<keyword evidence="5 15" id="KW-0347">Helicase</keyword>
<evidence type="ECO:0000256" key="8">
    <source>
        <dbReference type="ARBA" id="ARBA00023125"/>
    </source>
</evidence>
<dbReference type="RefSeq" id="WP_035513517.1">
    <property type="nucleotide sequence ID" value="NZ_KN234745.1"/>
</dbReference>
<dbReference type="InterPro" id="IPR011604">
    <property type="entry name" value="PDDEXK-like_dom_sf"/>
</dbReference>
<keyword evidence="3" id="KW-0227">DNA damage</keyword>
<dbReference type="InterPro" id="IPR014016">
    <property type="entry name" value="UvrD-like_ATP-bd"/>
</dbReference>
<keyword evidence="1" id="KW-0540">Nuclease</keyword>
<dbReference type="SUPFAM" id="SSF52540">
    <property type="entry name" value="P-loop containing nucleoside triphosphate hydrolases"/>
    <property type="match status" value="1"/>
</dbReference>
<dbReference type="AlphaFoldDB" id="A0A095VQ22"/>
<dbReference type="GO" id="GO:0003677">
    <property type="term" value="F:DNA binding"/>
    <property type="evidence" value="ECO:0007669"/>
    <property type="project" value="UniProtKB-KW"/>
</dbReference>
<dbReference type="InterPro" id="IPR014017">
    <property type="entry name" value="DNA_helicase_UvrD-like_C"/>
</dbReference>
<evidence type="ECO:0000256" key="13">
    <source>
        <dbReference type="ARBA" id="ARBA00034923"/>
    </source>
</evidence>
<evidence type="ECO:0000256" key="16">
    <source>
        <dbReference type="SAM" id="MobiDB-lite"/>
    </source>
</evidence>
<dbReference type="EMBL" id="AUVB01000054">
    <property type="protein sequence ID" value="KGE03552.1"/>
    <property type="molecule type" value="Genomic_DNA"/>
</dbReference>
<dbReference type="PATRIC" id="fig|1265313.6.peg.1910"/>
<evidence type="ECO:0000256" key="6">
    <source>
        <dbReference type="ARBA" id="ARBA00022839"/>
    </source>
</evidence>
<keyword evidence="9" id="KW-0234">DNA repair</keyword>
<evidence type="ECO:0000256" key="15">
    <source>
        <dbReference type="PROSITE-ProRule" id="PRU00560"/>
    </source>
</evidence>
<dbReference type="Pfam" id="PF12705">
    <property type="entry name" value="PDDEXK_1"/>
    <property type="match status" value="1"/>
</dbReference>
<dbReference type="Proteomes" id="UP000029640">
    <property type="component" value="Unassembled WGS sequence"/>
</dbReference>
<feature type="compositionally biased region" description="Pro residues" evidence="16">
    <location>
        <begin position="909"/>
        <end position="918"/>
    </location>
</feature>
<dbReference type="PROSITE" id="PS51217">
    <property type="entry name" value="UVRD_HELICASE_CTER"/>
    <property type="match status" value="1"/>
</dbReference>
<dbReference type="GO" id="GO:0033202">
    <property type="term" value="C:DNA helicase complex"/>
    <property type="evidence" value="ECO:0007669"/>
    <property type="project" value="TreeGrafter"/>
</dbReference>
<dbReference type="Gene3D" id="3.40.50.300">
    <property type="entry name" value="P-loop containing nucleotide triphosphate hydrolases"/>
    <property type="match status" value="4"/>
</dbReference>
<dbReference type="GO" id="GO:0005829">
    <property type="term" value="C:cytosol"/>
    <property type="evidence" value="ECO:0007669"/>
    <property type="project" value="TreeGrafter"/>
</dbReference>
<dbReference type="HOGENOM" id="CLU_009270_0_0_6"/>
<gene>
    <name evidence="19" type="ORF">HRUBRA_01931</name>
</gene>
<dbReference type="GO" id="GO:0043138">
    <property type="term" value="F:3'-5' DNA helicase activity"/>
    <property type="evidence" value="ECO:0007669"/>
    <property type="project" value="UniProtKB-EC"/>
</dbReference>
<dbReference type="GO" id="GO:0000725">
    <property type="term" value="P:recombinational repair"/>
    <property type="evidence" value="ECO:0007669"/>
    <property type="project" value="TreeGrafter"/>
</dbReference>
<comment type="caution">
    <text evidence="19">The sequence shown here is derived from an EMBL/GenBank/DDBJ whole genome shotgun (WGS) entry which is preliminary data.</text>
</comment>
<feature type="region of interest" description="Disordered" evidence="16">
    <location>
        <begin position="903"/>
        <end position="922"/>
    </location>
</feature>
<feature type="domain" description="UvrD-like helicase ATP-binding" evidence="17">
    <location>
        <begin position="2"/>
        <end position="482"/>
    </location>
</feature>
<dbReference type="EC" id="5.6.2.4" evidence="12"/>
<dbReference type="PANTHER" id="PTHR11070:SF2">
    <property type="entry name" value="ATP-DEPENDENT DNA HELICASE SRS2"/>
    <property type="match status" value="1"/>
</dbReference>
<evidence type="ECO:0000256" key="9">
    <source>
        <dbReference type="ARBA" id="ARBA00023204"/>
    </source>
</evidence>
<dbReference type="SUPFAM" id="SSF52980">
    <property type="entry name" value="Restriction endonuclease-like"/>
    <property type="match status" value="1"/>
</dbReference>
<sequence>MSLADADARLAAIDPTRSVCVSAPAGSGKTELLIQRFLGLLARVEHPEAVLAITFTRKAAAEMRERILGALLEAAAEAPIASEHGRRTRELAERALFRDREAGWGLLENGNRLRVRTIDSFCAELARQMPLLSTLGGAVSTVDDASELYREAAEGLLGGLDRDPQQNPALAALLAHLDNNWERLANLLASLLACRDQWYSYLGEHRDGTASEAFLRRALHALAADVLGDLSERFRLRAAALGPLLGWRHAQGAGGDLEGMPGPSPAALPAWRELAAVLLTGEGEWRKKVTKTQGFPGGAKVEAVAAMNAWLEEARADRALAQALARVRILPSPDDAGAWPILLSLARVLPRAVAQLLLVFQRRGAVDHSQMALAALDALGEDDTPTDLALRLDYRIEHILVDEFQDTSHMQFELVRRLTRGWAEHNAANTGAPRTVLVVGDGMQSIYGFRDANVSLFLKARDEGFDGLRLVPLQLASNFRSVAPVVEWVNDHFAAAFPPQDDVVAGRVRYTPAVPTRQGSGGVAVHCFRGEDGADLAAAEADFVAAGVLAALRQAPEEPCAVLGRTRRQLQPVLSRLRTAGVSVAAQDVDALASRPVIADLLVLCRALADRYDRLAWFSLLRAPWCGLCLADLLAVHRAVGAGTVAGWLTGERAAVGLSRDGGARLAALAAVLGRAEATRDRRGLRGWLETAWLGLGGPACYDPDSDSAAAQFFTLVERAEAEARGLAVPWLEREVSRLYAAPGDPRAPVQVMTLHKAKGLQFDRVWLLDIAASTRGDERELLAWDEHVTRAGERFFLLAAEDHSDRRSPSLYQYLREEAAMKRSLEATRLLYVGATRAVRELVLCVRPRWDEQRESYREPASAALAAALWPRLLEGAAEHSVEPGPTPSGPAPLALERLAIPGGAPEAPSPESPGPQTPREFMGFQERCIGTAVHRVLEALTGREPLPACCGEVEQQMAALVLAQAGLPAGSRSGALAEVIAHVDRTLAEPQGRWVLAPHPEGATEWSLTALDEAGDPRQLVLDRYFRDGTTGEHWIIDYKTSRPLPEETAEAFEAREAAAHGGQLARYREALEAILAAPVRCGLYFTALGRLLPFP</sequence>
<evidence type="ECO:0000259" key="18">
    <source>
        <dbReference type="PROSITE" id="PS51217"/>
    </source>
</evidence>
<keyword evidence="20" id="KW-1185">Reference proteome</keyword>
<evidence type="ECO:0000256" key="3">
    <source>
        <dbReference type="ARBA" id="ARBA00022763"/>
    </source>
</evidence>
<feature type="domain" description="UvrD-like helicase C-terminal" evidence="18">
    <location>
        <begin position="494"/>
        <end position="760"/>
    </location>
</feature>
<evidence type="ECO:0000256" key="4">
    <source>
        <dbReference type="ARBA" id="ARBA00022801"/>
    </source>
</evidence>
<evidence type="ECO:0000256" key="11">
    <source>
        <dbReference type="ARBA" id="ARBA00034617"/>
    </source>
</evidence>
<keyword evidence="7 15" id="KW-0067">ATP-binding</keyword>
<keyword evidence="2 15" id="KW-0547">Nucleotide-binding</keyword>
<accession>A0A095VQ22</accession>
<evidence type="ECO:0000256" key="1">
    <source>
        <dbReference type="ARBA" id="ARBA00022722"/>
    </source>
</evidence>
<evidence type="ECO:0000313" key="19">
    <source>
        <dbReference type="EMBL" id="KGE03552.1"/>
    </source>
</evidence>
<dbReference type="PROSITE" id="PS51198">
    <property type="entry name" value="UVRD_HELICASE_ATP_BIND"/>
    <property type="match status" value="1"/>
</dbReference>
<organism evidence="19 20">
    <name type="scientific">Pseudohaliea rubra DSM 19751</name>
    <dbReference type="NCBI Taxonomy" id="1265313"/>
    <lineage>
        <taxon>Bacteria</taxon>
        <taxon>Pseudomonadati</taxon>
        <taxon>Pseudomonadota</taxon>
        <taxon>Gammaproteobacteria</taxon>
        <taxon>Cellvibrionales</taxon>
        <taxon>Halieaceae</taxon>
        <taxon>Pseudohaliea</taxon>
    </lineage>
</organism>
<dbReference type="Gene3D" id="3.90.320.10">
    <property type="match status" value="1"/>
</dbReference>